<organism evidence="1">
    <name type="scientific">marine metagenome</name>
    <dbReference type="NCBI Taxonomy" id="408172"/>
    <lineage>
        <taxon>unclassified sequences</taxon>
        <taxon>metagenomes</taxon>
        <taxon>ecological metagenomes</taxon>
    </lineage>
</organism>
<reference evidence="1" key="1">
    <citation type="submission" date="2018-05" db="EMBL/GenBank/DDBJ databases">
        <authorList>
            <person name="Lanie J.A."/>
            <person name="Ng W.-L."/>
            <person name="Kazmierczak K.M."/>
            <person name="Andrzejewski T.M."/>
            <person name="Davidsen T.M."/>
            <person name="Wayne K.J."/>
            <person name="Tettelin H."/>
            <person name="Glass J.I."/>
            <person name="Rusch D."/>
            <person name="Podicherti R."/>
            <person name="Tsui H.-C.T."/>
            <person name="Winkler M.E."/>
        </authorList>
    </citation>
    <scope>NUCLEOTIDE SEQUENCE</scope>
</reference>
<protein>
    <submittedName>
        <fullName evidence="1">Uncharacterized protein</fullName>
    </submittedName>
</protein>
<dbReference type="EMBL" id="UINC01188045">
    <property type="protein sequence ID" value="SVE01068.1"/>
    <property type="molecule type" value="Genomic_DNA"/>
</dbReference>
<gene>
    <name evidence="1" type="ORF">METZ01_LOCUS453922</name>
</gene>
<sequence>VFIKVEPADFFMFRVIMTFDLNNPDSEDQDVRDYLTEHDLEPRHTSEGEFESRQCQFMSFGGCYLGNHLQNISQIQRVAVETELLTAEIRVHLNLPPDATTSLSEDQQAQLAQLVTNFRQESSFQTNEIGELIAVLDGEAVREAASQLASVSKED</sequence>
<accession>A0A383A289</accession>
<name>A0A383A289_9ZZZZ</name>
<proteinExistence type="predicted"/>
<evidence type="ECO:0000313" key="1">
    <source>
        <dbReference type="EMBL" id="SVE01068.1"/>
    </source>
</evidence>
<feature type="non-terminal residue" evidence="1">
    <location>
        <position position="1"/>
    </location>
</feature>
<dbReference type="AlphaFoldDB" id="A0A383A289"/>